<keyword evidence="1" id="KW-1133">Transmembrane helix</keyword>
<dbReference type="Pfam" id="PF04070">
    <property type="entry name" value="DUF378"/>
    <property type="match status" value="1"/>
</dbReference>
<evidence type="ECO:0000313" key="3">
    <source>
        <dbReference type="Proteomes" id="UP001595387"/>
    </source>
</evidence>
<proteinExistence type="predicted"/>
<dbReference type="EMBL" id="JBHRRZ010000017">
    <property type="protein sequence ID" value="MFC2949060.1"/>
    <property type="molecule type" value="Genomic_DNA"/>
</dbReference>
<gene>
    <name evidence="2" type="ORF">ACFODW_12000</name>
</gene>
<keyword evidence="3" id="KW-1185">Reference proteome</keyword>
<dbReference type="PANTHER" id="PTHR37304">
    <property type="entry name" value="MEMBRANE PROTEIN-RELATED"/>
    <property type="match status" value="1"/>
</dbReference>
<sequence>MKVLDRVSLTILILGGLNWMLIGLFEWDLVGGLLGGMDSPFAKVIYVIVGIAAIYSLKMLGSLNDQVR</sequence>
<keyword evidence="1" id="KW-0812">Transmembrane</keyword>
<evidence type="ECO:0000313" key="2">
    <source>
        <dbReference type="EMBL" id="MFC2949060.1"/>
    </source>
</evidence>
<comment type="caution">
    <text evidence="2">The sequence shown here is derived from an EMBL/GenBank/DDBJ whole genome shotgun (WGS) entry which is preliminary data.</text>
</comment>
<dbReference type="Proteomes" id="UP001595387">
    <property type="component" value="Unassembled WGS sequence"/>
</dbReference>
<organism evidence="2 3">
    <name type="scientific">Virgibacillus sediminis</name>
    <dbReference type="NCBI Taxonomy" id="202260"/>
    <lineage>
        <taxon>Bacteria</taxon>
        <taxon>Bacillati</taxon>
        <taxon>Bacillota</taxon>
        <taxon>Bacilli</taxon>
        <taxon>Bacillales</taxon>
        <taxon>Bacillaceae</taxon>
        <taxon>Virgibacillus</taxon>
    </lineage>
</organism>
<protein>
    <submittedName>
        <fullName evidence="2">DUF378 domain-containing protein</fullName>
    </submittedName>
</protein>
<evidence type="ECO:0000256" key="1">
    <source>
        <dbReference type="SAM" id="Phobius"/>
    </source>
</evidence>
<dbReference type="InterPro" id="IPR007211">
    <property type="entry name" value="DUF378"/>
</dbReference>
<feature type="transmembrane region" description="Helical" evidence="1">
    <location>
        <begin position="45"/>
        <end position="63"/>
    </location>
</feature>
<name>A0ABV7A7Q9_9BACI</name>
<dbReference type="RefSeq" id="WP_390306744.1">
    <property type="nucleotide sequence ID" value="NZ_JBHRRZ010000017.1"/>
</dbReference>
<keyword evidence="1" id="KW-0472">Membrane</keyword>
<dbReference type="PANTHER" id="PTHR37304:SF1">
    <property type="entry name" value="MEMBRANE PROTEIN"/>
    <property type="match status" value="1"/>
</dbReference>
<reference evidence="3" key="1">
    <citation type="journal article" date="2019" name="Int. J. Syst. Evol. Microbiol.">
        <title>The Global Catalogue of Microorganisms (GCM) 10K type strain sequencing project: providing services to taxonomists for standard genome sequencing and annotation.</title>
        <authorList>
            <consortium name="The Broad Institute Genomics Platform"/>
            <consortium name="The Broad Institute Genome Sequencing Center for Infectious Disease"/>
            <person name="Wu L."/>
            <person name="Ma J."/>
        </authorList>
    </citation>
    <scope>NUCLEOTIDE SEQUENCE [LARGE SCALE GENOMIC DNA]</scope>
    <source>
        <strain evidence="3">KCTC 13193</strain>
    </source>
</reference>
<accession>A0ABV7A7Q9</accession>
<feature type="transmembrane region" description="Helical" evidence="1">
    <location>
        <begin position="7"/>
        <end position="25"/>
    </location>
</feature>